<reference evidence="2" key="1">
    <citation type="submission" date="2006-05" db="EMBL/GenBank/DDBJ databases">
        <title>Annotation of the draft genome assembly of Desulfuromonas acetoxidans DSM 684.</title>
        <authorList>
            <consortium name="US DOE Joint Genome Institute (JGI-ORNL)"/>
            <person name="Larimer F."/>
            <person name="Land M."/>
            <person name="Hauser L."/>
        </authorList>
    </citation>
    <scope>NUCLEOTIDE SEQUENCE [LARGE SCALE GENOMIC DNA]</scope>
    <source>
        <strain evidence="2">DSM 684</strain>
    </source>
</reference>
<dbReference type="RefSeq" id="WP_005999631.1">
    <property type="nucleotide sequence ID" value="NZ_AAEW02000007.1"/>
</dbReference>
<accession>Q1K0Q5</accession>
<gene>
    <name evidence="2" type="ORF">Dace_2185</name>
</gene>
<protein>
    <recommendedName>
        <fullName evidence="4">Outer-membrane lipoprotein LolB</fullName>
    </recommendedName>
</protein>
<reference evidence="2" key="2">
    <citation type="submission" date="2006-05" db="EMBL/GenBank/DDBJ databases">
        <title>Sequencing of the draft genome and assembly of Desulfuromonas acetoxidans DSM 684.</title>
        <authorList>
            <consortium name="US DOE Joint Genome Institute (JGI-PGF)"/>
            <person name="Copeland A."/>
            <person name="Lucas S."/>
            <person name="Lapidus A."/>
            <person name="Barry K."/>
            <person name="Detter J.C."/>
            <person name="Glavina del Rio T."/>
            <person name="Hammon N."/>
            <person name="Israni S."/>
            <person name="Dalin E."/>
            <person name="Tice H."/>
            <person name="Bruce D."/>
            <person name="Pitluck S."/>
            <person name="Richardson P."/>
        </authorList>
    </citation>
    <scope>NUCLEOTIDE SEQUENCE [LARGE SCALE GENOMIC DNA]</scope>
    <source>
        <strain evidence="2">DSM 684</strain>
    </source>
</reference>
<evidence type="ECO:0000313" key="2">
    <source>
        <dbReference type="EMBL" id="EAT15886.1"/>
    </source>
</evidence>
<name>Q1K0Q5_DESA6</name>
<feature type="chain" id="PRO_5004192703" description="Outer-membrane lipoprotein LolB" evidence="1">
    <location>
        <begin position="20"/>
        <end position="221"/>
    </location>
</feature>
<dbReference type="EMBL" id="AAEW02000007">
    <property type="protein sequence ID" value="EAT15886.1"/>
    <property type="molecule type" value="Genomic_DNA"/>
</dbReference>
<feature type="signal peptide" evidence="1">
    <location>
        <begin position="1"/>
        <end position="19"/>
    </location>
</feature>
<dbReference type="PROSITE" id="PS51257">
    <property type="entry name" value="PROKAR_LIPOPROTEIN"/>
    <property type="match status" value="1"/>
</dbReference>
<evidence type="ECO:0008006" key="4">
    <source>
        <dbReference type="Google" id="ProtNLM"/>
    </source>
</evidence>
<organism evidence="2 3">
    <name type="scientific">Desulfuromonas acetoxidans (strain DSM 684 / 11070)</name>
    <dbReference type="NCBI Taxonomy" id="281689"/>
    <lineage>
        <taxon>Bacteria</taxon>
        <taxon>Pseudomonadati</taxon>
        <taxon>Thermodesulfobacteriota</taxon>
        <taxon>Desulfuromonadia</taxon>
        <taxon>Desulfuromonadales</taxon>
        <taxon>Desulfuromonadaceae</taxon>
        <taxon>Desulfuromonas</taxon>
    </lineage>
</organism>
<evidence type="ECO:0000256" key="1">
    <source>
        <dbReference type="SAM" id="SignalP"/>
    </source>
</evidence>
<dbReference type="OrthoDB" id="5405448at2"/>
<dbReference type="AlphaFoldDB" id="Q1K0Q5"/>
<dbReference type="Proteomes" id="UP000005695">
    <property type="component" value="Unassembled WGS sequence"/>
</dbReference>
<comment type="caution">
    <text evidence="2">The sequence shown here is derived from an EMBL/GenBank/DDBJ whole genome shotgun (WGS) entry which is preliminary data.</text>
</comment>
<keyword evidence="3" id="KW-1185">Reference proteome</keyword>
<evidence type="ECO:0000313" key="3">
    <source>
        <dbReference type="Proteomes" id="UP000005695"/>
    </source>
</evidence>
<proteinExistence type="predicted"/>
<keyword evidence="1" id="KW-0732">Signal</keyword>
<sequence length="221" mass="24803">MKRYALIALLLAVVLTACGRPTLPPHSGAVSEGLSPLQLVTQHWLSGTQRYLCRQSGVLKLSWREIPLQGVLRIDCAAHEARLVAMDSMGVKLFDVTVTGEDMSLNYLLPLLEEHPQLPKVVAQSVRRIFLTPQPQAGDRLLPRCDGQPYRLVSNVQSGAEFTFGGDPIRLQTTRVATDDENWQVDYFNDSDSAMLRTPTMIVLDDKNYRLTLWMEAVRKL</sequence>